<evidence type="ECO:0000259" key="1">
    <source>
        <dbReference type="SMART" id="SM01037"/>
    </source>
</evidence>
<protein>
    <recommendedName>
        <fullName evidence="1">Bet v I/Major latex protein domain-containing protein</fullName>
    </recommendedName>
</protein>
<evidence type="ECO:0000313" key="3">
    <source>
        <dbReference type="Proteomes" id="UP000824120"/>
    </source>
</evidence>
<dbReference type="PANTHER" id="PTHR31907">
    <property type="entry name" value="MLP-LIKE PROTEIN 423"/>
    <property type="match status" value="1"/>
</dbReference>
<feature type="domain" description="Bet v I/Major latex protein" evidence="1">
    <location>
        <begin position="2"/>
        <end position="123"/>
    </location>
</feature>
<dbReference type="Pfam" id="PF00407">
    <property type="entry name" value="Bet_v_1"/>
    <property type="match status" value="1"/>
</dbReference>
<keyword evidence="3" id="KW-1185">Reference proteome</keyword>
<dbReference type="AlphaFoldDB" id="A0A9J5Z2M6"/>
<accession>A0A9J5Z2M6</accession>
<sequence>MDLKGKLIASVEVNCGEHSVHNIFHINTHHIPNISPSKVNHFEIHEDEILKIGSIVSWKYNDDGKEKFAKQVIEANDPPTKSITWKVIEGNALQSYNSFIVITSCDHQWTTVALKYEKNDQRYS</sequence>
<proteinExistence type="predicted"/>
<dbReference type="SUPFAM" id="SSF55961">
    <property type="entry name" value="Bet v1-like"/>
    <property type="match status" value="1"/>
</dbReference>
<gene>
    <name evidence="2" type="ORF">H5410_027700</name>
</gene>
<dbReference type="GO" id="GO:0006952">
    <property type="term" value="P:defense response"/>
    <property type="evidence" value="ECO:0007669"/>
    <property type="project" value="InterPro"/>
</dbReference>
<evidence type="ECO:0000313" key="2">
    <source>
        <dbReference type="EMBL" id="KAG5606208.1"/>
    </source>
</evidence>
<dbReference type="OrthoDB" id="1858121at2759"/>
<organism evidence="2 3">
    <name type="scientific">Solanum commersonii</name>
    <name type="common">Commerson's wild potato</name>
    <name type="synonym">Commerson's nightshade</name>
    <dbReference type="NCBI Taxonomy" id="4109"/>
    <lineage>
        <taxon>Eukaryota</taxon>
        <taxon>Viridiplantae</taxon>
        <taxon>Streptophyta</taxon>
        <taxon>Embryophyta</taxon>
        <taxon>Tracheophyta</taxon>
        <taxon>Spermatophyta</taxon>
        <taxon>Magnoliopsida</taxon>
        <taxon>eudicotyledons</taxon>
        <taxon>Gunneridae</taxon>
        <taxon>Pentapetalae</taxon>
        <taxon>asterids</taxon>
        <taxon>lamiids</taxon>
        <taxon>Solanales</taxon>
        <taxon>Solanaceae</taxon>
        <taxon>Solanoideae</taxon>
        <taxon>Solaneae</taxon>
        <taxon>Solanum</taxon>
    </lineage>
</organism>
<dbReference type="Proteomes" id="UP000824120">
    <property type="component" value="Chromosome 5"/>
</dbReference>
<reference evidence="2 3" key="1">
    <citation type="submission" date="2020-09" db="EMBL/GenBank/DDBJ databases">
        <title>De no assembly of potato wild relative species, Solanum commersonii.</title>
        <authorList>
            <person name="Cho K."/>
        </authorList>
    </citation>
    <scope>NUCLEOTIDE SEQUENCE [LARGE SCALE GENOMIC DNA]</scope>
    <source>
        <strain evidence="2">LZ3.2</strain>
        <tissue evidence="2">Leaf</tissue>
    </source>
</reference>
<dbReference type="InterPro" id="IPR051761">
    <property type="entry name" value="MLP-like_ligand-binding"/>
</dbReference>
<dbReference type="InterPro" id="IPR000916">
    <property type="entry name" value="Bet_v_I/MLP"/>
</dbReference>
<dbReference type="Gene3D" id="3.30.530.20">
    <property type="match status" value="1"/>
</dbReference>
<name>A0A9J5Z2M6_SOLCO</name>
<comment type="caution">
    <text evidence="2">The sequence shown here is derived from an EMBL/GenBank/DDBJ whole genome shotgun (WGS) entry which is preliminary data.</text>
</comment>
<dbReference type="EMBL" id="JACXVP010000005">
    <property type="protein sequence ID" value="KAG5606208.1"/>
    <property type="molecule type" value="Genomic_DNA"/>
</dbReference>
<dbReference type="SMART" id="SM01037">
    <property type="entry name" value="Bet_v_1"/>
    <property type="match status" value="1"/>
</dbReference>
<dbReference type="InterPro" id="IPR023393">
    <property type="entry name" value="START-like_dom_sf"/>
</dbReference>